<dbReference type="EMBL" id="QAPG01000049">
    <property type="protein sequence ID" value="TDZ34850.1"/>
    <property type="molecule type" value="Genomic_DNA"/>
</dbReference>
<comment type="catalytic activity">
    <reaction evidence="5">
        <text>D-xylose + NADP(+) = D-xylono-1,5-lactone + NADPH + H(+)</text>
        <dbReference type="Rhea" id="RHEA:22000"/>
        <dbReference type="ChEBI" id="CHEBI:15378"/>
        <dbReference type="ChEBI" id="CHEBI:15867"/>
        <dbReference type="ChEBI" id="CHEBI:53455"/>
        <dbReference type="ChEBI" id="CHEBI:57783"/>
        <dbReference type="ChEBI" id="CHEBI:58349"/>
        <dbReference type="EC" id="1.1.1.179"/>
    </reaction>
</comment>
<evidence type="ECO:0000259" key="7">
    <source>
        <dbReference type="Pfam" id="PF22725"/>
    </source>
</evidence>
<feature type="domain" description="GFO/IDH/MocA-like oxidoreductase" evidence="7">
    <location>
        <begin position="153"/>
        <end position="268"/>
    </location>
</feature>
<evidence type="ECO:0000313" key="9">
    <source>
        <dbReference type="Proteomes" id="UP000295083"/>
    </source>
</evidence>
<dbReference type="Pfam" id="PF01408">
    <property type="entry name" value="GFO_IDH_MocA"/>
    <property type="match status" value="1"/>
</dbReference>
<dbReference type="InterPro" id="IPR050984">
    <property type="entry name" value="Gfo/Idh/MocA_domain"/>
</dbReference>
<dbReference type="GO" id="GO:0000166">
    <property type="term" value="F:nucleotide binding"/>
    <property type="evidence" value="ECO:0007669"/>
    <property type="project" value="InterPro"/>
</dbReference>
<dbReference type="GO" id="GO:0047837">
    <property type="term" value="F:D-xylose 1-dehydrogenase (NADP+) activity"/>
    <property type="evidence" value="ECO:0007669"/>
    <property type="project" value="UniProtKB-EC"/>
</dbReference>
<dbReference type="PANTHER" id="PTHR22604">
    <property type="entry name" value="OXIDOREDUCTASES"/>
    <property type="match status" value="1"/>
</dbReference>
<comment type="similarity">
    <text evidence="1">Belongs to the Gfo/Idh/MocA family.</text>
</comment>
<dbReference type="InterPro" id="IPR000683">
    <property type="entry name" value="Gfo/Idh/MocA-like_OxRdtase_N"/>
</dbReference>
<accession>A0A4R8QBG1</accession>
<dbReference type="PANTHER" id="PTHR22604:SF105">
    <property type="entry name" value="TRANS-1,2-DIHYDROBENZENE-1,2-DIOL DEHYDROGENASE"/>
    <property type="match status" value="1"/>
</dbReference>
<evidence type="ECO:0000256" key="1">
    <source>
        <dbReference type="ARBA" id="ARBA00010928"/>
    </source>
</evidence>
<protein>
    <recommendedName>
        <fullName evidence="3">D-xylose 1-dehydrogenase (NADP(+), D-xylono-1,5-lactone-forming)</fullName>
        <ecNumber evidence="3">1.1.1.179</ecNumber>
    </recommendedName>
    <alternativeName>
        <fullName evidence="4">D-xylose-NADP dehydrogenase</fullName>
    </alternativeName>
</protein>
<dbReference type="InterPro" id="IPR036291">
    <property type="entry name" value="NAD(P)-bd_dom_sf"/>
</dbReference>
<dbReference type="Proteomes" id="UP000295083">
    <property type="component" value="Unassembled WGS sequence"/>
</dbReference>
<name>A0A4R8QBG1_9PEZI</name>
<evidence type="ECO:0000259" key="6">
    <source>
        <dbReference type="Pfam" id="PF01408"/>
    </source>
</evidence>
<keyword evidence="9" id="KW-1185">Reference proteome</keyword>
<feature type="domain" description="Gfo/Idh/MocA-like oxidoreductase N-terminal" evidence="6">
    <location>
        <begin position="8"/>
        <end position="132"/>
    </location>
</feature>
<keyword evidence="2" id="KW-0560">Oxidoreductase</keyword>
<evidence type="ECO:0000256" key="4">
    <source>
        <dbReference type="ARBA" id="ARBA00042988"/>
    </source>
</evidence>
<dbReference type="EC" id="1.1.1.179" evidence="3"/>
<comment type="caution">
    <text evidence="8">The sequence shown here is derived from an EMBL/GenBank/DDBJ whole genome shotgun (WGS) entry which is preliminary data.</text>
</comment>
<evidence type="ECO:0000256" key="5">
    <source>
        <dbReference type="ARBA" id="ARBA00049233"/>
    </source>
</evidence>
<organism evidence="8 9">
    <name type="scientific">Colletotrichum spinosum</name>
    <dbReference type="NCBI Taxonomy" id="1347390"/>
    <lineage>
        <taxon>Eukaryota</taxon>
        <taxon>Fungi</taxon>
        <taxon>Dikarya</taxon>
        <taxon>Ascomycota</taxon>
        <taxon>Pezizomycotina</taxon>
        <taxon>Sordariomycetes</taxon>
        <taxon>Hypocreomycetidae</taxon>
        <taxon>Glomerellales</taxon>
        <taxon>Glomerellaceae</taxon>
        <taxon>Colletotrichum</taxon>
        <taxon>Colletotrichum orbiculare species complex</taxon>
    </lineage>
</organism>
<dbReference type="Gene3D" id="3.30.360.10">
    <property type="entry name" value="Dihydrodipicolinate Reductase, domain 2"/>
    <property type="match status" value="1"/>
</dbReference>
<gene>
    <name evidence="8" type="ORF">C8035_v010258</name>
</gene>
<proteinExistence type="inferred from homology"/>
<dbReference type="SUPFAM" id="SSF55347">
    <property type="entry name" value="Glyceraldehyde-3-phosphate dehydrogenase-like, C-terminal domain"/>
    <property type="match status" value="1"/>
</dbReference>
<reference evidence="8 9" key="1">
    <citation type="submission" date="2018-11" db="EMBL/GenBank/DDBJ databases">
        <title>Genome sequence and assembly of Colletotrichum spinosum.</title>
        <authorList>
            <person name="Gan P."/>
            <person name="Shirasu K."/>
        </authorList>
    </citation>
    <scope>NUCLEOTIDE SEQUENCE [LARGE SCALE GENOMIC DNA]</scope>
    <source>
        <strain evidence="8 9">CBS 515.97</strain>
    </source>
</reference>
<dbReference type="Pfam" id="PF22725">
    <property type="entry name" value="GFO_IDH_MocA_C3"/>
    <property type="match status" value="1"/>
</dbReference>
<dbReference type="InterPro" id="IPR055170">
    <property type="entry name" value="GFO_IDH_MocA-like_dom"/>
</dbReference>
<sequence length="365" mass="39549">MSAELPTLRWGIIATGLISSWFVEDLVLERSDAKAKHIVQAVGSSSVEKGKAFVEKHLAGHNPTVYGSYTDVYSDPDVDIVYIGTPHAFHKQNALDAINAGKHVLCEKAFTITAKEARDVFDAAKQKGIFVMEAMWTRFFPLTRSLVNVLHTEKHIGDVHRVFCDFAMNMDLASLGPDSRLKNPALGAGSLLDIGVYSLTFAVLGLDPAVGEAGVKPKIAATQTLSDDIDIATSALLLYPDGKQGVLTSSTQVKTPPVFCRIEGSKGFVLVEGIATSVPGSFTVHSSEASGQGWRESSTEALRAKTFSFERPGRGFYWEADAVAVDIAAGRKESAVMPWAETIRVMEIMDEIRRQGGAKFPQDDQ</sequence>
<dbReference type="SUPFAM" id="SSF51735">
    <property type="entry name" value="NAD(P)-binding Rossmann-fold domains"/>
    <property type="match status" value="1"/>
</dbReference>
<evidence type="ECO:0000256" key="3">
    <source>
        <dbReference type="ARBA" id="ARBA00038984"/>
    </source>
</evidence>
<evidence type="ECO:0000313" key="8">
    <source>
        <dbReference type="EMBL" id="TDZ34850.1"/>
    </source>
</evidence>
<dbReference type="Gene3D" id="3.40.50.720">
    <property type="entry name" value="NAD(P)-binding Rossmann-like Domain"/>
    <property type="match status" value="1"/>
</dbReference>
<dbReference type="AlphaFoldDB" id="A0A4R8QBG1"/>
<evidence type="ECO:0000256" key="2">
    <source>
        <dbReference type="ARBA" id="ARBA00023002"/>
    </source>
</evidence>